<dbReference type="Gene3D" id="3.40.309.10">
    <property type="entry name" value="Aldehyde Dehydrogenase, Chain A, domain 2"/>
    <property type="match status" value="1"/>
</dbReference>
<evidence type="ECO:0000256" key="3">
    <source>
        <dbReference type="RuleBase" id="RU003345"/>
    </source>
</evidence>
<dbReference type="InterPro" id="IPR029510">
    <property type="entry name" value="Ald_DH_CS_GLU"/>
</dbReference>
<dbReference type="InterPro" id="IPR016163">
    <property type="entry name" value="Ald_DH_C"/>
</dbReference>
<dbReference type="InterPro" id="IPR016160">
    <property type="entry name" value="Ald_DH_CS_CYS"/>
</dbReference>
<organism evidence="5 6">
    <name type="scientific">Sinomonas cyclohexanicum</name>
    <name type="common">Corynebacterium cyclohexanicum</name>
    <dbReference type="NCBI Taxonomy" id="322009"/>
    <lineage>
        <taxon>Bacteria</taxon>
        <taxon>Bacillati</taxon>
        <taxon>Actinomycetota</taxon>
        <taxon>Actinomycetes</taxon>
        <taxon>Micrococcales</taxon>
        <taxon>Micrococcaceae</taxon>
        <taxon>Sinomonas</taxon>
    </lineage>
</organism>
<dbReference type="PROSITE" id="PS00070">
    <property type="entry name" value="ALDEHYDE_DEHYDR_CYS"/>
    <property type="match status" value="1"/>
</dbReference>
<comment type="similarity">
    <text evidence="3">Belongs to the aldehyde dehydrogenase family.</text>
</comment>
<sequence>MTATATDTARPALLDAPLRLFIDGEFTVGRGGDFTVVDPSTGKALAETTLASAEDVDRAVRAARAAFDDGRWSRLAPAARAARLHRLADLLEQNLDELALLESLNCGKPLAIARDFEIRQGIEILRYQAGWATKLNGETRDVSLPGTWHAYTLRQPLGVAGLIVPWNVPFTLALSKVAPALAAGCTAVLKPAELTPLTAVRLAELALEAGIPAGVLNVVQGLGPVAGQALAEHPLVDKISFTGSTAVGQHLLRTVSHSLTRISLELGGKSPVVIFDDADLAQAVPGAAQAIFANAGQVCAAGSRLYVHEKVADDVVAGIARIAEGLRIGAGTAEGTQLGPLISEAQRERVLGYVREGLADGAELVTGGAAADGAGFFVRPTVLRTDSPSLSVVREEIFGPVLVVQTFSDEDTIEDVVARANDSDYGLNSIVWTRDLSRALLFAERVKAGNVRVNTPAGMDASLPFGGFRMSGWGRENGREGIEAYTELKTVTVRLA</sequence>
<evidence type="ECO:0000256" key="1">
    <source>
        <dbReference type="ARBA" id="ARBA00023002"/>
    </source>
</evidence>
<dbReference type="Gene3D" id="3.40.605.10">
    <property type="entry name" value="Aldehyde Dehydrogenase, Chain A, domain 1"/>
    <property type="match status" value="1"/>
</dbReference>
<dbReference type="InterPro" id="IPR016161">
    <property type="entry name" value="Ald_DH/histidinol_DH"/>
</dbReference>
<accession>A0ABN6FB72</accession>
<dbReference type="SUPFAM" id="SSF53720">
    <property type="entry name" value="ALDH-like"/>
    <property type="match status" value="1"/>
</dbReference>
<dbReference type="InterPro" id="IPR015590">
    <property type="entry name" value="Aldehyde_DH_dom"/>
</dbReference>
<reference evidence="5 6" key="1">
    <citation type="journal article" date="2021" name="J. Biosci. Bioeng.">
        <title>Identification and characterization of a chc gene cluster responsible for the aromatization pathway of cyclohexanecarboxylate degradation in Sinomonas cyclohexanicum ATCC 51369.</title>
        <authorList>
            <person name="Yamamoto T."/>
            <person name="Hasegawa Y."/>
            <person name="Lau P.C.K."/>
            <person name="Iwaki H."/>
        </authorList>
    </citation>
    <scope>NUCLEOTIDE SEQUENCE [LARGE SCALE GENOMIC DNA]</scope>
    <source>
        <strain evidence="5 6">ATCC 51369</strain>
    </source>
</reference>
<feature type="active site" evidence="2">
    <location>
        <position position="265"/>
    </location>
</feature>
<keyword evidence="6" id="KW-1185">Reference proteome</keyword>
<dbReference type="Proteomes" id="UP001319861">
    <property type="component" value="Chromosome"/>
</dbReference>
<evidence type="ECO:0000313" key="6">
    <source>
        <dbReference type="Proteomes" id="UP001319861"/>
    </source>
</evidence>
<keyword evidence="1 3" id="KW-0560">Oxidoreductase</keyword>
<dbReference type="InterPro" id="IPR016162">
    <property type="entry name" value="Ald_DH_N"/>
</dbReference>
<dbReference type="PROSITE" id="PS00687">
    <property type="entry name" value="ALDEHYDE_DEHYDR_GLU"/>
    <property type="match status" value="1"/>
</dbReference>
<evidence type="ECO:0000313" key="5">
    <source>
        <dbReference type="EMBL" id="BCT74336.1"/>
    </source>
</evidence>
<dbReference type="Pfam" id="PF00171">
    <property type="entry name" value="Aldedh"/>
    <property type="match status" value="1"/>
</dbReference>
<evidence type="ECO:0000256" key="2">
    <source>
        <dbReference type="PROSITE-ProRule" id="PRU10007"/>
    </source>
</evidence>
<dbReference type="EMBL" id="AP024525">
    <property type="protein sequence ID" value="BCT74336.1"/>
    <property type="molecule type" value="Genomic_DNA"/>
</dbReference>
<feature type="domain" description="Aldehyde dehydrogenase" evidence="4">
    <location>
        <begin position="32"/>
        <end position="491"/>
    </location>
</feature>
<protein>
    <submittedName>
        <fullName evidence="5">Phenylacetaldehyde dehydrogenase</fullName>
    </submittedName>
</protein>
<gene>
    <name evidence="5" type="ORF">SCMU_01780</name>
</gene>
<name>A0ABN6FB72_SINCY</name>
<proteinExistence type="inferred from homology"/>
<evidence type="ECO:0000259" key="4">
    <source>
        <dbReference type="Pfam" id="PF00171"/>
    </source>
</evidence>
<dbReference type="PANTHER" id="PTHR11699">
    <property type="entry name" value="ALDEHYDE DEHYDROGENASE-RELATED"/>
    <property type="match status" value="1"/>
</dbReference>
<dbReference type="RefSeq" id="WP_229231086.1">
    <property type="nucleotide sequence ID" value="NZ_AP024525.1"/>
</dbReference>